<dbReference type="OrthoDB" id="2382413at2"/>
<proteinExistence type="predicted"/>
<reference evidence="1 2" key="1">
    <citation type="submission" date="2016-10" db="EMBL/GenBank/DDBJ databases">
        <authorList>
            <person name="de Groot N.N."/>
        </authorList>
    </citation>
    <scope>NUCLEOTIDE SEQUENCE [LARGE SCALE GENOMIC DNA]</scope>
    <source>
        <strain evidence="1 2">DSM 18346</strain>
    </source>
</reference>
<evidence type="ECO:0000313" key="1">
    <source>
        <dbReference type="EMBL" id="SDK49384.1"/>
    </source>
</evidence>
<protein>
    <submittedName>
        <fullName evidence="1">Uncharacterized protein</fullName>
    </submittedName>
</protein>
<gene>
    <name evidence="1" type="ORF">SAMN05660472_01427</name>
</gene>
<dbReference type="AlphaFoldDB" id="A0A1G9CD50"/>
<name>A0A1G9CD50_9FIRM</name>
<keyword evidence="2" id="KW-1185">Reference proteome</keyword>
<evidence type="ECO:0000313" key="2">
    <source>
        <dbReference type="Proteomes" id="UP000198718"/>
    </source>
</evidence>
<accession>A0A1G9CD50</accession>
<dbReference type="EMBL" id="FNFP01000002">
    <property type="protein sequence ID" value="SDK49384.1"/>
    <property type="molecule type" value="Genomic_DNA"/>
</dbReference>
<dbReference type="RefSeq" id="WP_090552701.1">
    <property type="nucleotide sequence ID" value="NZ_FNFP01000002.1"/>
</dbReference>
<dbReference type="Proteomes" id="UP000198718">
    <property type="component" value="Unassembled WGS sequence"/>
</dbReference>
<dbReference type="STRING" id="393762.SAMN05660472_01427"/>
<organism evidence="1 2">
    <name type="scientific">Natronincola ferrireducens</name>
    <dbReference type="NCBI Taxonomy" id="393762"/>
    <lineage>
        <taxon>Bacteria</taxon>
        <taxon>Bacillati</taxon>
        <taxon>Bacillota</taxon>
        <taxon>Clostridia</taxon>
        <taxon>Peptostreptococcales</taxon>
        <taxon>Natronincolaceae</taxon>
        <taxon>Natronincola</taxon>
    </lineage>
</organism>
<sequence length="70" mass="7929">MLYGYILICCLIILLMGYSMGRRIGIKEGNEKAFSNTIISLKLDYYNNKSCPICSSSPEKSEGDDKQNKR</sequence>